<proteinExistence type="predicted"/>
<evidence type="ECO:0000256" key="1">
    <source>
        <dbReference type="SAM" id="MobiDB-lite"/>
    </source>
</evidence>
<dbReference type="Proteomes" id="UP001180754">
    <property type="component" value="Unassembled WGS sequence"/>
</dbReference>
<dbReference type="EMBL" id="JAVRFD010000020">
    <property type="protein sequence ID" value="MDT0547486.1"/>
    <property type="molecule type" value="Genomic_DNA"/>
</dbReference>
<dbReference type="RefSeq" id="WP_311728008.1">
    <property type="nucleotide sequence ID" value="NZ_JAVRFD010000020.1"/>
</dbReference>
<name>A0ABU2XNK5_9ACTN</name>
<sequence length="404" mass="43254">MTAMTSSRDESPLLQYREPTTDPAPPQIGKNGSITFEVTNTSDGPVPCEKISVDLQPPDVDSSQYFTEDTDDALTHITQAPPRKSKWTAHKHGSVIDIVPKAGSYLFPRTEYNGDGTAKNSLTFTIDHITVSESGTDAAVKISEATAISSGSEYLTRGKEFAIKKCDAGTVFENFRPYHPDQILVGRGTSVRLVWDVNVPHYSAGEQKSPAPYYITTLGYDQLGDTPVDVVDVTGAAEYPTRPLSHSTIFTLTLSLYKASSELERSYSLRRLIAVAPSDANFATLNISGHASLLRTASPTGQGRFIATTDGFLHCRVQAAPDGSPSGLSIKLSSADESSARSYNIISTKPSGSNSSNDPGCAASILLPVAHGSYTDVYRPSTADKGTYQVDWHPLGAGVLIPVT</sequence>
<accession>A0ABU2XNK5</accession>
<feature type="region of interest" description="Disordered" evidence="1">
    <location>
        <begin position="1"/>
        <end position="33"/>
    </location>
</feature>
<evidence type="ECO:0000313" key="3">
    <source>
        <dbReference type="Proteomes" id="UP001180754"/>
    </source>
</evidence>
<organism evidence="2 3">
    <name type="scientific">Streptomyces lonegramiae</name>
    <dbReference type="NCBI Taxonomy" id="3075524"/>
    <lineage>
        <taxon>Bacteria</taxon>
        <taxon>Bacillati</taxon>
        <taxon>Actinomycetota</taxon>
        <taxon>Actinomycetes</taxon>
        <taxon>Kitasatosporales</taxon>
        <taxon>Streptomycetaceae</taxon>
        <taxon>Streptomyces</taxon>
    </lineage>
</organism>
<reference evidence="2" key="1">
    <citation type="submission" date="2024-05" db="EMBL/GenBank/DDBJ databases">
        <title>30 novel species of actinomycetes from the DSMZ collection.</title>
        <authorList>
            <person name="Nouioui I."/>
        </authorList>
    </citation>
    <scope>NUCLEOTIDE SEQUENCE</scope>
    <source>
        <strain evidence="2">DSM 41529</strain>
    </source>
</reference>
<gene>
    <name evidence="2" type="ORF">RND15_32995</name>
</gene>
<comment type="caution">
    <text evidence="2">The sequence shown here is derived from an EMBL/GenBank/DDBJ whole genome shotgun (WGS) entry which is preliminary data.</text>
</comment>
<protein>
    <submittedName>
        <fullName evidence="2">Uncharacterized protein</fullName>
    </submittedName>
</protein>
<keyword evidence="3" id="KW-1185">Reference proteome</keyword>
<evidence type="ECO:0000313" key="2">
    <source>
        <dbReference type="EMBL" id="MDT0547486.1"/>
    </source>
</evidence>